<evidence type="ECO:0000313" key="2">
    <source>
        <dbReference type="EMBL" id="OOL76175.1"/>
    </source>
</evidence>
<dbReference type="AlphaFoldDB" id="A0A1S8K8W6"/>
<keyword evidence="1" id="KW-0175">Coiled coil</keyword>
<organism evidence="2 3">
    <name type="scientific">Enterococcus faecium</name>
    <name type="common">Streptococcus faecium</name>
    <dbReference type="NCBI Taxonomy" id="1352"/>
    <lineage>
        <taxon>Bacteria</taxon>
        <taxon>Bacillati</taxon>
        <taxon>Bacillota</taxon>
        <taxon>Bacilli</taxon>
        <taxon>Lactobacillales</taxon>
        <taxon>Enterococcaceae</taxon>
        <taxon>Enterococcus</taxon>
    </lineage>
</organism>
<evidence type="ECO:0000313" key="3">
    <source>
        <dbReference type="Proteomes" id="UP000191171"/>
    </source>
</evidence>
<dbReference type="EMBL" id="MVGJ01000649">
    <property type="protein sequence ID" value="OOL76175.1"/>
    <property type="molecule type" value="Genomic_DNA"/>
</dbReference>
<protein>
    <submittedName>
        <fullName evidence="2">Recombinase</fullName>
    </submittedName>
</protein>
<accession>A0A1S8K8W6</accession>
<feature type="coiled-coil region" evidence="1">
    <location>
        <begin position="29"/>
        <end position="106"/>
    </location>
</feature>
<gene>
    <name evidence="2" type="ORF">B1P95_18445</name>
</gene>
<evidence type="ECO:0000256" key="1">
    <source>
        <dbReference type="SAM" id="Coils"/>
    </source>
</evidence>
<reference evidence="2 3" key="1">
    <citation type="submission" date="2017-02" db="EMBL/GenBank/DDBJ databases">
        <title>Clonality and virulence of isolates of VRE in Hematopoietic Stem Cell Transplanted (HSCT) patients.</title>
        <authorList>
            <person name="Marchi A.P."/>
            <person name="Martins R.C."/>
            <person name="Marie S.K."/>
            <person name="Levin A.S."/>
            <person name="Costa S.F."/>
        </authorList>
    </citation>
    <scope>NUCLEOTIDE SEQUENCE [LARGE SCALE GENOMIC DNA]</scope>
    <source>
        <strain evidence="2 3">LIM1759</strain>
    </source>
</reference>
<feature type="non-terminal residue" evidence="2">
    <location>
        <position position="1"/>
    </location>
</feature>
<name>A0A1S8K8W6_ENTFC</name>
<comment type="caution">
    <text evidence="2">The sequence shown here is derived from an EMBL/GenBank/DDBJ whole genome shotgun (WGS) entry which is preliminary data.</text>
</comment>
<proteinExistence type="predicted"/>
<sequence length="153" mass="18213">LESFKRLPDGSYHLSGNDFVDLYQRATRATNAKRNADNMSEQYLQMLEQNTELNEYVATLEEERHLSGRKQLADLQVENKKLKEENRSLRQRLERLKNAFQKSITRLSIRFGLAEKDMGLSEELEVLEQEKTLFYRQNVSQRKLERSEDEIEW</sequence>
<dbReference type="Proteomes" id="UP000191171">
    <property type="component" value="Unassembled WGS sequence"/>
</dbReference>